<evidence type="ECO:0000259" key="3">
    <source>
        <dbReference type="Pfam" id="PF22725"/>
    </source>
</evidence>
<dbReference type="RefSeq" id="WP_168028472.1">
    <property type="nucleotide sequence ID" value="NZ_JAAVNE010000007.1"/>
</dbReference>
<name>A0ABX1E056_9PROT</name>
<dbReference type="InterPro" id="IPR050463">
    <property type="entry name" value="Gfo/Idh/MocA_oxidrdct_glycsds"/>
</dbReference>
<sequence length="334" mass="34886">MRPRLGFLGTGWIGRHRMQAIAEAGVAEIVALADPDEACAAAALAVAPQAHRVADLEALLALGLDGLVIATPSALHAAQSIRALQAGLAVFCQKPLGRSAAEVRAVVQAARAADRLLAVDLSYRATEAMQRIRALVQGGVLGRVQAIDLTFHNAYGPDKPWFRDRAQSGGGCVMDLGVHLVDLALWTLDFPEVAEVSADLFAGGEKLAPGAAAVEDLALATLRLANGTVVRLACSWWLHAGQDAVIEAAFHGRDGAAMLRNIAGSFYDFEATHCRGTARDVLCAPPDAWGGRAAVAWAGQLAAANRFDPAALHFIDVAAVLDRIHGGVPAAIRG</sequence>
<evidence type="ECO:0000259" key="2">
    <source>
        <dbReference type="Pfam" id="PF01408"/>
    </source>
</evidence>
<dbReference type="SUPFAM" id="SSF51735">
    <property type="entry name" value="NAD(P)-binding Rossmann-fold domains"/>
    <property type="match status" value="1"/>
</dbReference>
<proteinExistence type="predicted"/>
<dbReference type="Pfam" id="PF22725">
    <property type="entry name" value="GFO_IDH_MocA_C3"/>
    <property type="match status" value="1"/>
</dbReference>
<dbReference type="SUPFAM" id="SSF55347">
    <property type="entry name" value="Glyceraldehyde-3-phosphate dehydrogenase-like, C-terminal domain"/>
    <property type="match status" value="1"/>
</dbReference>
<gene>
    <name evidence="4" type="ORF">HEQ75_06640</name>
</gene>
<organism evidence="4 5">
    <name type="scientific">Falsiroseomonas selenitidurans</name>
    <dbReference type="NCBI Taxonomy" id="2716335"/>
    <lineage>
        <taxon>Bacteria</taxon>
        <taxon>Pseudomonadati</taxon>
        <taxon>Pseudomonadota</taxon>
        <taxon>Alphaproteobacteria</taxon>
        <taxon>Acetobacterales</taxon>
        <taxon>Roseomonadaceae</taxon>
        <taxon>Falsiroseomonas</taxon>
    </lineage>
</organism>
<comment type="caution">
    <text evidence="4">The sequence shown here is derived from an EMBL/GenBank/DDBJ whole genome shotgun (WGS) entry which is preliminary data.</text>
</comment>
<accession>A0ABX1E056</accession>
<feature type="domain" description="GFO/IDH/MocA-like oxidoreductase" evidence="3">
    <location>
        <begin position="129"/>
        <end position="256"/>
    </location>
</feature>
<dbReference type="EMBL" id="JAAVNE010000007">
    <property type="protein sequence ID" value="NKC30534.1"/>
    <property type="molecule type" value="Genomic_DNA"/>
</dbReference>
<dbReference type="Proteomes" id="UP000787635">
    <property type="component" value="Unassembled WGS sequence"/>
</dbReference>
<dbReference type="PANTHER" id="PTHR43818">
    <property type="entry name" value="BCDNA.GH03377"/>
    <property type="match status" value="1"/>
</dbReference>
<protein>
    <submittedName>
        <fullName evidence="4">Gfo/Idh/MocA family oxidoreductase</fullName>
    </submittedName>
</protein>
<evidence type="ECO:0000256" key="1">
    <source>
        <dbReference type="ARBA" id="ARBA00023002"/>
    </source>
</evidence>
<dbReference type="Gene3D" id="3.40.50.720">
    <property type="entry name" value="NAD(P)-binding Rossmann-like Domain"/>
    <property type="match status" value="1"/>
</dbReference>
<evidence type="ECO:0000313" key="5">
    <source>
        <dbReference type="Proteomes" id="UP000787635"/>
    </source>
</evidence>
<dbReference type="PANTHER" id="PTHR43818:SF11">
    <property type="entry name" value="BCDNA.GH03377"/>
    <property type="match status" value="1"/>
</dbReference>
<dbReference type="Pfam" id="PF01408">
    <property type="entry name" value="GFO_IDH_MocA"/>
    <property type="match status" value="1"/>
</dbReference>
<evidence type="ECO:0000313" key="4">
    <source>
        <dbReference type="EMBL" id="NKC30534.1"/>
    </source>
</evidence>
<dbReference type="InterPro" id="IPR036291">
    <property type="entry name" value="NAD(P)-bd_dom_sf"/>
</dbReference>
<keyword evidence="5" id="KW-1185">Reference proteome</keyword>
<dbReference type="Gene3D" id="3.30.360.10">
    <property type="entry name" value="Dihydrodipicolinate Reductase, domain 2"/>
    <property type="match status" value="1"/>
</dbReference>
<keyword evidence="1" id="KW-0560">Oxidoreductase</keyword>
<dbReference type="InterPro" id="IPR000683">
    <property type="entry name" value="Gfo/Idh/MocA-like_OxRdtase_N"/>
</dbReference>
<reference evidence="4 5" key="1">
    <citation type="submission" date="2020-03" db="EMBL/GenBank/DDBJ databases">
        <title>Roseomonas selenitidurans sp. nov. isolated from urban soil.</title>
        <authorList>
            <person name="Liu H."/>
        </authorList>
    </citation>
    <scope>NUCLEOTIDE SEQUENCE [LARGE SCALE GENOMIC DNA]</scope>
    <source>
        <strain evidence="4 5">BU-1</strain>
    </source>
</reference>
<feature type="domain" description="Gfo/Idh/MocA-like oxidoreductase N-terminal" evidence="2">
    <location>
        <begin position="4"/>
        <end position="120"/>
    </location>
</feature>
<dbReference type="InterPro" id="IPR055170">
    <property type="entry name" value="GFO_IDH_MocA-like_dom"/>
</dbReference>